<protein>
    <submittedName>
        <fullName evidence="2">Uncharacterized protein</fullName>
    </submittedName>
</protein>
<comment type="caution">
    <text evidence="2">The sequence shown here is derived from an EMBL/GenBank/DDBJ whole genome shotgun (WGS) entry which is preliminary data.</text>
</comment>
<gene>
    <name evidence="2" type="ORF">RBSWK_01416</name>
</gene>
<organism evidence="2 3">
    <name type="scientific">Rhodopirellula baltica SWK14</name>
    <dbReference type="NCBI Taxonomy" id="993516"/>
    <lineage>
        <taxon>Bacteria</taxon>
        <taxon>Pseudomonadati</taxon>
        <taxon>Planctomycetota</taxon>
        <taxon>Planctomycetia</taxon>
        <taxon>Pirellulales</taxon>
        <taxon>Pirellulaceae</taxon>
        <taxon>Rhodopirellula</taxon>
    </lineage>
</organism>
<evidence type="ECO:0000313" key="2">
    <source>
        <dbReference type="EMBL" id="ELP34629.1"/>
    </source>
</evidence>
<sequence>MQRFRPPEHARAVSEIGEMESMYRFLPRRWLPPAIIAQIKKIAPAGDQTCQHPRYANPTPRQDDFLVANR</sequence>
<evidence type="ECO:0000256" key="1">
    <source>
        <dbReference type="SAM" id="MobiDB-lite"/>
    </source>
</evidence>
<name>L7CK29_RHOBT</name>
<reference evidence="2 3" key="1">
    <citation type="journal article" date="2013" name="Mar. Genomics">
        <title>Expression of sulfatases in Rhodopirellula baltica and the diversity of sulfatases in the genus Rhodopirellula.</title>
        <authorList>
            <person name="Wegner C.E."/>
            <person name="Richter-Heitmann T."/>
            <person name="Klindworth A."/>
            <person name="Klockow C."/>
            <person name="Richter M."/>
            <person name="Achstetter T."/>
            <person name="Glockner F.O."/>
            <person name="Harder J."/>
        </authorList>
    </citation>
    <scope>NUCLEOTIDE SEQUENCE [LARGE SCALE GENOMIC DNA]</scope>
    <source>
        <strain evidence="2 3">SWK14</strain>
    </source>
</reference>
<dbReference type="AlphaFoldDB" id="L7CK29"/>
<dbReference type="Proteomes" id="UP000010959">
    <property type="component" value="Unassembled WGS sequence"/>
</dbReference>
<proteinExistence type="predicted"/>
<accession>L7CK29</accession>
<feature type="region of interest" description="Disordered" evidence="1">
    <location>
        <begin position="48"/>
        <end position="70"/>
    </location>
</feature>
<evidence type="ECO:0000313" key="3">
    <source>
        <dbReference type="Proteomes" id="UP000010959"/>
    </source>
</evidence>
<dbReference type="EMBL" id="AMWG01000026">
    <property type="protein sequence ID" value="ELP34629.1"/>
    <property type="molecule type" value="Genomic_DNA"/>
</dbReference>